<dbReference type="InterPro" id="IPR013830">
    <property type="entry name" value="SGNH_hydro"/>
</dbReference>
<proteinExistence type="predicted"/>
<comment type="caution">
    <text evidence="3">The sequence shown here is derived from an EMBL/GenBank/DDBJ whole genome shotgun (WGS) entry which is preliminary data.</text>
</comment>
<evidence type="ECO:0000313" key="3">
    <source>
        <dbReference type="EMBL" id="CAE7488513.1"/>
    </source>
</evidence>
<dbReference type="EMBL" id="CAJNDS010002468">
    <property type="protein sequence ID" value="CAE7488513.1"/>
    <property type="molecule type" value="Genomic_DNA"/>
</dbReference>
<accession>A0A812SS30</accession>
<evidence type="ECO:0000259" key="2">
    <source>
        <dbReference type="Pfam" id="PF13472"/>
    </source>
</evidence>
<dbReference type="InterPro" id="IPR036514">
    <property type="entry name" value="SGNH_hydro_sf"/>
</dbReference>
<sequence length="354" mass="39103">MVTPTHKTPHWRDGVLVARLILFILAPLLILVSLAPSRSTKTGKPQVLRQEADDDVYSATPMCSAWGVCGETPHVPSPRTIYSAKSRAQYELWWEAHAKLNASAAEYVAHRRDSNKSSLKPPLVLLGDSITEEWLGTNMGLPDKRWRKIPNILREVFLPAYDSLVLAIGGDQTQHLLWRMQHGELSLLLPEVAQDDSAVFVVLIGTNNLGSGHLPFETHLGVMAVAEYVLQHTAGRLLLLQVLPRGDIFRLRPLCPPRCSSRSGAPFRSFMPAVAKLNQGIRDAAPDLSKKYSQRLSLLDCGPSFVPAHAGECSSGRGNSCEVEESLMPDFLHPNELGQRLLARCIMEFLGGRK</sequence>
<organism evidence="3 4">
    <name type="scientific">Symbiodinium natans</name>
    <dbReference type="NCBI Taxonomy" id="878477"/>
    <lineage>
        <taxon>Eukaryota</taxon>
        <taxon>Sar</taxon>
        <taxon>Alveolata</taxon>
        <taxon>Dinophyceae</taxon>
        <taxon>Suessiales</taxon>
        <taxon>Symbiodiniaceae</taxon>
        <taxon>Symbiodinium</taxon>
    </lineage>
</organism>
<dbReference type="Proteomes" id="UP000604046">
    <property type="component" value="Unassembled WGS sequence"/>
</dbReference>
<keyword evidence="1" id="KW-0472">Membrane</keyword>
<keyword evidence="1" id="KW-0812">Transmembrane</keyword>
<feature type="transmembrane region" description="Helical" evidence="1">
    <location>
        <begin position="16"/>
        <end position="35"/>
    </location>
</feature>
<reference evidence="3" key="1">
    <citation type="submission" date="2021-02" db="EMBL/GenBank/DDBJ databases">
        <authorList>
            <person name="Dougan E. K."/>
            <person name="Rhodes N."/>
            <person name="Thang M."/>
            <person name="Chan C."/>
        </authorList>
    </citation>
    <scope>NUCLEOTIDE SEQUENCE</scope>
</reference>
<dbReference type="OrthoDB" id="505607at2759"/>
<keyword evidence="4" id="KW-1185">Reference proteome</keyword>
<dbReference type="SUPFAM" id="SSF52266">
    <property type="entry name" value="SGNH hydrolase"/>
    <property type="match status" value="1"/>
</dbReference>
<dbReference type="AlphaFoldDB" id="A0A812SS30"/>
<dbReference type="Gene3D" id="3.40.50.1110">
    <property type="entry name" value="SGNH hydrolase"/>
    <property type="match status" value="1"/>
</dbReference>
<name>A0A812SS30_9DINO</name>
<feature type="domain" description="SGNH hydrolase-type esterase" evidence="2">
    <location>
        <begin position="125"/>
        <end position="341"/>
    </location>
</feature>
<evidence type="ECO:0000256" key="1">
    <source>
        <dbReference type="SAM" id="Phobius"/>
    </source>
</evidence>
<gene>
    <name evidence="3" type="primary">PAFAH1B3</name>
    <name evidence="3" type="ORF">SNAT2548_LOCUS27397</name>
</gene>
<keyword evidence="1" id="KW-1133">Transmembrane helix</keyword>
<evidence type="ECO:0000313" key="4">
    <source>
        <dbReference type="Proteomes" id="UP000604046"/>
    </source>
</evidence>
<protein>
    <submittedName>
        <fullName evidence="3">PAFAH1B3 protein</fullName>
    </submittedName>
</protein>
<dbReference type="Pfam" id="PF13472">
    <property type="entry name" value="Lipase_GDSL_2"/>
    <property type="match status" value="1"/>
</dbReference>